<feature type="non-terminal residue" evidence="8">
    <location>
        <position position="1"/>
    </location>
</feature>
<dbReference type="InterPro" id="IPR003851">
    <property type="entry name" value="Znf_Dof"/>
</dbReference>
<dbReference type="STRING" id="436017.A4RW53"/>
<evidence type="ECO:0000256" key="6">
    <source>
        <dbReference type="ARBA" id="ARBA00023242"/>
    </source>
</evidence>
<dbReference type="PROSITE" id="PS01361">
    <property type="entry name" value="ZF_DOF_1"/>
    <property type="match status" value="1"/>
</dbReference>
<dbReference type="Proteomes" id="UP000001568">
    <property type="component" value="Chromosome 4"/>
</dbReference>
<dbReference type="EMBL" id="CP000584">
    <property type="protein sequence ID" value="ABO95817.1"/>
    <property type="molecule type" value="Genomic_DNA"/>
</dbReference>
<evidence type="ECO:0000256" key="5">
    <source>
        <dbReference type="ARBA" id="ARBA00023163"/>
    </source>
</evidence>
<evidence type="ECO:0000256" key="1">
    <source>
        <dbReference type="ARBA" id="ARBA00022723"/>
    </source>
</evidence>
<gene>
    <name evidence="8" type="ORF">OSTLU_9704</name>
</gene>
<name>A4RW53_OSTLU</name>
<keyword evidence="4" id="KW-0238">DNA-binding</keyword>
<keyword evidence="2" id="KW-0862">Zinc</keyword>
<dbReference type="KEGG" id="olu:OSTLU_9704"/>
<dbReference type="AlphaFoldDB" id="A4RW53"/>
<dbReference type="GO" id="GO:0046872">
    <property type="term" value="F:metal ion binding"/>
    <property type="evidence" value="ECO:0007669"/>
    <property type="project" value="UniProtKB-KW"/>
</dbReference>
<dbReference type="GeneID" id="5001254"/>
<keyword evidence="1" id="KW-0479">Metal-binding</keyword>
<dbReference type="Gramene" id="ABO95817">
    <property type="protein sequence ID" value="ABO95817"/>
    <property type="gene ID" value="OSTLU_9704"/>
</dbReference>
<dbReference type="Pfam" id="PF02701">
    <property type="entry name" value="Zn_ribbon_Dof"/>
    <property type="match status" value="1"/>
</dbReference>
<dbReference type="PANTHER" id="PTHR31089">
    <property type="entry name" value="CYCLIC DOF FACTOR 2"/>
    <property type="match status" value="1"/>
</dbReference>
<feature type="non-terminal residue" evidence="8">
    <location>
        <position position="66"/>
    </location>
</feature>
<keyword evidence="6" id="KW-0539">Nucleus</keyword>
<keyword evidence="5" id="KW-0804">Transcription</keyword>
<dbReference type="InterPro" id="IPR045174">
    <property type="entry name" value="Dof"/>
</dbReference>
<dbReference type="GO" id="GO:0003677">
    <property type="term" value="F:DNA binding"/>
    <property type="evidence" value="ECO:0007669"/>
    <property type="project" value="UniProtKB-KW"/>
</dbReference>
<protein>
    <recommendedName>
        <fullName evidence="7">Dof-type domain-containing protein</fullName>
    </recommendedName>
</protein>
<dbReference type="eggNOG" id="ENOG502QSI8">
    <property type="taxonomic scope" value="Eukaryota"/>
</dbReference>
<sequence>DEKKREPLPKPDYAVACPRCKSDDTKFCYYNNYNIKQPRFYCKKCCRYWTEGGSLRNVRVGAGRRK</sequence>
<dbReference type="OMA" id="PRFYCKK"/>
<evidence type="ECO:0000313" key="8">
    <source>
        <dbReference type="EMBL" id="ABO95817.1"/>
    </source>
</evidence>
<evidence type="ECO:0000256" key="4">
    <source>
        <dbReference type="ARBA" id="ARBA00023125"/>
    </source>
</evidence>
<reference evidence="8 9" key="1">
    <citation type="journal article" date="2007" name="Proc. Natl. Acad. Sci. U.S.A.">
        <title>The tiny eukaryote Ostreococcus provides genomic insights into the paradox of plankton speciation.</title>
        <authorList>
            <person name="Palenik B."/>
            <person name="Grimwood J."/>
            <person name="Aerts A."/>
            <person name="Rouze P."/>
            <person name="Salamov A."/>
            <person name="Putnam N."/>
            <person name="Dupont C."/>
            <person name="Jorgensen R."/>
            <person name="Derelle E."/>
            <person name="Rombauts S."/>
            <person name="Zhou K."/>
            <person name="Otillar R."/>
            <person name="Merchant S.S."/>
            <person name="Podell S."/>
            <person name="Gaasterland T."/>
            <person name="Napoli C."/>
            <person name="Gendler K."/>
            <person name="Manuell A."/>
            <person name="Tai V."/>
            <person name="Vallon O."/>
            <person name="Piganeau G."/>
            <person name="Jancek S."/>
            <person name="Heijde M."/>
            <person name="Jabbari K."/>
            <person name="Bowler C."/>
            <person name="Lohr M."/>
            <person name="Robbens S."/>
            <person name="Werner G."/>
            <person name="Dubchak I."/>
            <person name="Pazour G.J."/>
            <person name="Ren Q."/>
            <person name="Paulsen I."/>
            <person name="Delwiche C."/>
            <person name="Schmutz J."/>
            <person name="Rokhsar D."/>
            <person name="Van de Peer Y."/>
            <person name="Moreau H."/>
            <person name="Grigoriev I.V."/>
        </authorList>
    </citation>
    <scope>NUCLEOTIDE SEQUENCE [LARGE SCALE GENOMIC DNA]</scope>
    <source>
        <strain evidence="8 9">CCE9901</strain>
    </source>
</reference>
<proteinExistence type="predicted"/>
<dbReference type="RefSeq" id="XP_001417524.1">
    <property type="nucleotide sequence ID" value="XM_001417487.1"/>
</dbReference>
<evidence type="ECO:0000313" key="9">
    <source>
        <dbReference type="Proteomes" id="UP000001568"/>
    </source>
</evidence>
<dbReference type="PANTHER" id="PTHR31089:SF1">
    <property type="entry name" value="CYCLIC DOF FACTOR 3"/>
    <property type="match status" value="1"/>
</dbReference>
<keyword evidence="3" id="KW-0805">Transcription regulation</keyword>
<feature type="domain" description="Dof-type" evidence="7">
    <location>
        <begin position="15"/>
        <end position="66"/>
    </location>
</feature>
<dbReference type="OrthoDB" id="1927254at2759"/>
<evidence type="ECO:0000256" key="3">
    <source>
        <dbReference type="ARBA" id="ARBA00023015"/>
    </source>
</evidence>
<dbReference type="PROSITE" id="PS50884">
    <property type="entry name" value="ZF_DOF_2"/>
    <property type="match status" value="1"/>
</dbReference>
<dbReference type="HOGENOM" id="CLU_206246_0_0_1"/>
<dbReference type="GO" id="GO:0003700">
    <property type="term" value="F:DNA-binding transcription factor activity"/>
    <property type="evidence" value="ECO:0007669"/>
    <property type="project" value="InterPro"/>
</dbReference>
<evidence type="ECO:0000256" key="2">
    <source>
        <dbReference type="ARBA" id="ARBA00022833"/>
    </source>
</evidence>
<keyword evidence="9" id="KW-1185">Reference proteome</keyword>
<evidence type="ECO:0000259" key="7">
    <source>
        <dbReference type="PROSITE" id="PS50884"/>
    </source>
</evidence>
<organism evidence="8 9">
    <name type="scientific">Ostreococcus lucimarinus (strain CCE9901)</name>
    <dbReference type="NCBI Taxonomy" id="436017"/>
    <lineage>
        <taxon>Eukaryota</taxon>
        <taxon>Viridiplantae</taxon>
        <taxon>Chlorophyta</taxon>
        <taxon>Mamiellophyceae</taxon>
        <taxon>Mamiellales</taxon>
        <taxon>Bathycoccaceae</taxon>
        <taxon>Ostreococcus</taxon>
    </lineage>
</organism>
<accession>A4RW53</accession>